<protein>
    <submittedName>
        <fullName evidence="2">Uncharacterized protein</fullName>
    </submittedName>
</protein>
<dbReference type="EMBL" id="OZ020113">
    <property type="protein sequence ID" value="CAK9266129.1"/>
    <property type="molecule type" value="Genomic_DNA"/>
</dbReference>
<evidence type="ECO:0000313" key="3">
    <source>
        <dbReference type="Proteomes" id="UP001497444"/>
    </source>
</evidence>
<evidence type="ECO:0000313" key="2">
    <source>
        <dbReference type="EMBL" id="CAK9266129.1"/>
    </source>
</evidence>
<gene>
    <name evidence="2" type="ORF">CSSPJE1EN1_LOCUS11607</name>
</gene>
<organism evidence="2 3">
    <name type="scientific">Sphagnum jensenii</name>
    <dbReference type="NCBI Taxonomy" id="128206"/>
    <lineage>
        <taxon>Eukaryota</taxon>
        <taxon>Viridiplantae</taxon>
        <taxon>Streptophyta</taxon>
        <taxon>Embryophyta</taxon>
        <taxon>Bryophyta</taxon>
        <taxon>Sphagnophytina</taxon>
        <taxon>Sphagnopsida</taxon>
        <taxon>Sphagnales</taxon>
        <taxon>Sphagnaceae</taxon>
        <taxon>Sphagnum</taxon>
    </lineage>
</organism>
<feature type="region of interest" description="Disordered" evidence="1">
    <location>
        <begin position="1"/>
        <end position="74"/>
    </location>
</feature>
<accession>A0ABP0WI70</accession>
<evidence type="ECO:0000256" key="1">
    <source>
        <dbReference type="SAM" id="MobiDB-lite"/>
    </source>
</evidence>
<dbReference type="Proteomes" id="UP001497444">
    <property type="component" value="Chromosome 18"/>
</dbReference>
<feature type="compositionally biased region" description="Polar residues" evidence="1">
    <location>
        <begin position="57"/>
        <end position="69"/>
    </location>
</feature>
<name>A0ABP0WI70_9BRYO</name>
<keyword evidence="3" id="KW-1185">Reference proteome</keyword>
<proteinExistence type="predicted"/>
<feature type="compositionally biased region" description="Basic residues" evidence="1">
    <location>
        <begin position="12"/>
        <end position="23"/>
    </location>
</feature>
<sequence length="214" mass="22329">MREAEVATPPPKRLRLSIKRHRSSLPPPIPKDPVDIPATSAIDHLSGGSSRRKFLAASSQHGPSPSPSTVRGEPVDNVGDVCRTVDKSVAASPLSSDGFAAGSLAAEEICLLRRCSSSASDFGPSEVAAADNEPMVQSNTAAWALTTLVQEQQLTTPEVVEISNEERADNGTVGVNIDIDDLGGGNGSEQLDDDDFHAPSTNADFATFAIPAGE</sequence>
<reference evidence="2" key="1">
    <citation type="submission" date="2024-02" db="EMBL/GenBank/DDBJ databases">
        <authorList>
            <consortium name="ELIXIR-Norway"/>
            <consortium name="Elixir Norway"/>
        </authorList>
    </citation>
    <scope>NUCLEOTIDE SEQUENCE</scope>
</reference>